<dbReference type="Gene3D" id="3.30.2090.10">
    <property type="entry name" value="Multidrug efflux transporter AcrB TolC docking domain, DN and DC subdomains"/>
    <property type="match status" value="2"/>
</dbReference>
<dbReference type="KEGG" id="mbry:B1812_13885"/>
<dbReference type="AlphaFoldDB" id="A0A1W6MWN5"/>
<keyword evidence="7 9" id="KW-1133">Transmembrane helix</keyword>
<evidence type="ECO:0000256" key="9">
    <source>
        <dbReference type="RuleBase" id="RU364070"/>
    </source>
</evidence>
<proteinExistence type="inferred from homology"/>
<evidence type="ECO:0000256" key="3">
    <source>
        <dbReference type="ARBA" id="ARBA00022448"/>
    </source>
</evidence>
<dbReference type="Gene3D" id="3.30.70.1320">
    <property type="entry name" value="Multidrug efflux transporter AcrB pore domain like"/>
    <property type="match status" value="1"/>
</dbReference>
<dbReference type="SUPFAM" id="SSF82866">
    <property type="entry name" value="Multidrug efflux transporter AcrB transmembrane domain"/>
    <property type="match status" value="2"/>
</dbReference>
<dbReference type="PANTHER" id="PTHR32063">
    <property type="match status" value="1"/>
</dbReference>
<evidence type="ECO:0000256" key="5">
    <source>
        <dbReference type="ARBA" id="ARBA00022519"/>
    </source>
</evidence>
<dbReference type="Pfam" id="PF00873">
    <property type="entry name" value="ACR_tran"/>
    <property type="match status" value="1"/>
</dbReference>
<dbReference type="GO" id="GO:0015562">
    <property type="term" value="F:efflux transmembrane transporter activity"/>
    <property type="evidence" value="ECO:0007669"/>
    <property type="project" value="InterPro"/>
</dbReference>
<feature type="transmembrane region" description="Helical" evidence="9">
    <location>
        <begin position="12"/>
        <end position="33"/>
    </location>
</feature>
<name>A0A1W6MWN5_9HYPH</name>
<dbReference type="Proteomes" id="UP000193978">
    <property type="component" value="Chromosome"/>
</dbReference>
<evidence type="ECO:0000256" key="2">
    <source>
        <dbReference type="ARBA" id="ARBA00010942"/>
    </source>
</evidence>
<comment type="subcellular location">
    <subcellularLocation>
        <location evidence="1 9">Cell inner membrane</location>
        <topology evidence="1 9">Multi-pass membrane protein</topology>
    </subcellularLocation>
</comment>
<dbReference type="GO" id="GO:0042910">
    <property type="term" value="F:xenobiotic transmembrane transporter activity"/>
    <property type="evidence" value="ECO:0007669"/>
    <property type="project" value="TreeGrafter"/>
</dbReference>
<dbReference type="SUPFAM" id="SSF82714">
    <property type="entry name" value="Multidrug efflux transporter AcrB TolC docking domain, DN and DC subdomains"/>
    <property type="match status" value="2"/>
</dbReference>
<dbReference type="InterPro" id="IPR001036">
    <property type="entry name" value="Acrflvin-R"/>
</dbReference>
<dbReference type="FunFam" id="3.30.70.1430:FF:000001">
    <property type="entry name" value="Efflux pump membrane transporter"/>
    <property type="match status" value="1"/>
</dbReference>
<dbReference type="InterPro" id="IPR004764">
    <property type="entry name" value="MdtF-like"/>
</dbReference>
<comment type="similarity">
    <text evidence="2 9">Belongs to the resistance-nodulation-cell division (RND) (TC 2.A.6) family.</text>
</comment>
<dbReference type="OrthoDB" id="9807350at2"/>
<evidence type="ECO:0000256" key="8">
    <source>
        <dbReference type="ARBA" id="ARBA00023136"/>
    </source>
</evidence>
<keyword evidence="8 9" id="KW-0472">Membrane</keyword>
<dbReference type="Gene3D" id="3.30.70.1440">
    <property type="entry name" value="Multidrug efflux transporter AcrB pore domain"/>
    <property type="match status" value="1"/>
</dbReference>
<dbReference type="Gene3D" id="3.30.70.1430">
    <property type="entry name" value="Multidrug efflux transporter AcrB pore domain"/>
    <property type="match status" value="2"/>
</dbReference>
<dbReference type="PRINTS" id="PR00702">
    <property type="entry name" value="ACRIFLAVINRP"/>
</dbReference>
<dbReference type="GO" id="GO:0009636">
    <property type="term" value="P:response to toxic substance"/>
    <property type="evidence" value="ECO:0007669"/>
    <property type="project" value="UniProtKB-ARBA"/>
</dbReference>
<evidence type="ECO:0000256" key="10">
    <source>
        <dbReference type="SAM" id="MobiDB-lite"/>
    </source>
</evidence>
<dbReference type="SUPFAM" id="SSF82693">
    <property type="entry name" value="Multidrug efflux transporter AcrB pore domain, PN1, PN2, PC1 and PC2 subdomains"/>
    <property type="match status" value="4"/>
</dbReference>
<evidence type="ECO:0000313" key="12">
    <source>
        <dbReference type="Proteomes" id="UP000193978"/>
    </source>
</evidence>
<feature type="transmembrane region" description="Helical" evidence="9">
    <location>
        <begin position="875"/>
        <end position="891"/>
    </location>
</feature>
<feature type="transmembrane region" description="Helical" evidence="9">
    <location>
        <begin position="371"/>
        <end position="393"/>
    </location>
</feature>
<feature type="transmembrane region" description="Helical" evidence="9">
    <location>
        <begin position="345"/>
        <end position="364"/>
    </location>
</feature>
<dbReference type="GO" id="GO:0005886">
    <property type="term" value="C:plasma membrane"/>
    <property type="evidence" value="ECO:0007669"/>
    <property type="project" value="UniProtKB-SubCell"/>
</dbReference>
<keyword evidence="6 9" id="KW-0812">Transmembrane</keyword>
<feature type="transmembrane region" description="Helical" evidence="9">
    <location>
        <begin position="978"/>
        <end position="1000"/>
    </location>
</feature>
<feature type="transmembrane region" description="Helical" evidence="9">
    <location>
        <begin position="898"/>
        <end position="922"/>
    </location>
</feature>
<dbReference type="Gene3D" id="1.20.1640.10">
    <property type="entry name" value="Multidrug efflux transporter AcrB transmembrane domain"/>
    <property type="match status" value="2"/>
</dbReference>
<dbReference type="NCBIfam" id="TIGR00915">
    <property type="entry name" value="2A0602"/>
    <property type="match status" value="1"/>
</dbReference>
<reference evidence="11 12" key="1">
    <citation type="submission" date="2017-02" db="EMBL/GenBank/DDBJ databases">
        <authorList>
            <person name="Peterson S.W."/>
        </authorList>
    </citation>
    <scope>NUCLEOTIDE SEQUENCE [LARGE SCALE GENOMIC DNA]</scope>
    <source>
        <strain evidence="11 12">S285</strain>
    </source>
</reference>
<organism evidence="11 12">
    <name type="scientific">Methylocystis bryophila</name>
    <dbReference type="NCBI Taxonomy" id="655015"/>
    <lineage>
        <taxon>Bacteria</taxon>
        <taxon>Pseudomonadati</taxon>
        <taxon>Pseudomonadota</taxon>
        <taxon>Alphaproteobacteria</taxon>
        <taxon>Hyphomicrobiales</taxon>
        <taxon>Methylocystaceae</taxon>
        <taxon>Methylocystis</taxon>
    </lineage>
</organism>
<dbReference type="EMBL" id="CP019948">
    <property type="protein sequence ID" value="ARN81990.1"/>
    <property type="molecule type" value="Genomic_DNA"/>
</dbReference>
<accession>A0A1W6MWN5</accession>
<feature type="transmembrane region" description="Helical" evidence="9">
    <location>
        <begin position="1006"/>
        <end position="1032"/>
    </location>
</feature>
<dbReference type="STRING" id="655015.B1812_13885"/>
<dbReference type="InterPro" id="IPR027463">
    <property type="entry name" value="AcrB_DN_DC_subdom"/>
</dbReference>
<keyword evidence="5 9" id="KW-0997">Cell inner membrane</keyword>
<feature type="transmembrane region" description="Helical" evidence="9">
    <location>
        <begin position="442"/>
        <end position="462"/>
    </location>
</feature>
<keyword evidence="4" id="KW-1003">Cell membrane</keyword>
<evidence type="ECO:0000256" key="6">
    <source>
        <dbReference type="ARBA" id="ARBA00022692"/>
    </source>
</evidence>
<gene>
    <name evidence="11" type="ORF">B1812_13885</name>
</gene>
<keyword evidence="12" id="KW-1185">Reference proteome</keyword>
<dbReference type="RefSeq" id="WP_085772112.1">
    <property type="nucleotide sequence ID" value="NZ_AP027149.1"/>
</dbReference>
<keyword evidence="3 9" id="KW-0813">Transport</keyword>
<sequence length="1065" mass="113962">MMSKFFIEHPVLANVLAIVIVVIGIVAIVSLPVSQYPNIVPPTVVVSTNYPGASPQTVIDTVALPIELQVNGVDNMLYMSSTSAADGSYQLIVTFKIGMDPDMAQVLVQNRVSNAIPSLPMSVQAQGVTVQKKSTAILQIVSLDSPGGTYDASFLSNYATINLVNELARLPGVANVTVFGAAKYAMRVWMDPRKLYAFGLTPEAVIKAIRQQSQLVAAGQTGMPPAPDTQDFQYTVDIQSRFDDPSQFEQIIVKSEGTDQGARLVRIKDIGRVELGSQNYSQQCRFNDQPAGCIAIYQTPDANSLRVAKEVDAKMAELSRRFPRDLRYRIPFNTTDFVKDSIDEVYTTLYEAGILVLVVILVFLQNFRATLVPATTVPVTIIGAFAGMAALGYTINLSTLFGVVLAIGIVVDDAIVIVEGASKHIERGLSGHDASVQAMKELFGPIIGITLVLMAVFVPPAFLPGISGKMLAQFAVVIATTALISAINAATLKPTQCAQWLRPIPPGRRNPFYRAFNQAYDFVEALYMRLVSALVRRSGAVVLAGLAISALGIWGLARLPRAFIPNEDQGYAMTAVQLPEGASLERTVSSLSQAAKMALATPGVKEVITVAGVSVLDSSAVLSSAGVNYVIFDEWAKRGKAKDQGLLPLVMGLQKKVEAISDGKADMLVPPPIQGIGNAGGFQMQVNLLGGSFDYARLGVVTKDVIKSAQADPQLQHVLTTFRSDSPHVGLKVDRVQAESLKVSVGDVFSALTSYVGSTYVNQFAKFGQVMQVYVQADSQYRLQPDDLLNMYVRGSQGNMVAIGTLARLEPLTAPPLIALFNLYPSAAIIGAPARGFSSGEAMTDMEEIAAKKLPNDVGFAWNAISYQEKVTGNLLYVGFALSVLLVYLVLAGQYESWILPLAVIAAVPLALVGPALTLTSLGVDNNLYVQIGLMLLIALSAKNGILIVEVAREERLLHGKPTIEAAIEAARSRFRPILMTSIAFILGVLPLVLATGAGANARKSLGISVFTGMISSTVLAVVLVPSFFVALQKLDERLGRKPPPKKSAEGLENTQKSVAAEEKA</sequence>
<evidence type="ECO:0000313" key="11">
    <source>
        <dbReference type="EMBL" id="ARN81990.1"/>
    </source>
</evidence>
<feature type="transmembrane region" description="Helical" evidence="9">
    <location>
        <begin position="928"/>
        <end position="949"/>
    </location>
</feature>
<evidence type="ECO:0000256" key="4">
    <source>
        <dbReference type="ARBA" id="ARBA00022475"/>
    </source>
</evidence>
<dbReference type="PANTHER" id="PTHR32063:SF13">
    <property type="entry name" value="MULTIDRUG EFFLUX PUMP SUBUNIT ACRB-RELATED"/>
    <property type="match status" value="1"/>
</dbReference>
<feature type="transmembrane region" description="Helical" evidence="9">
    <location>
        <begin position="399"/>
        <end position="421"/>
    </location>
</feature>
<evidence type="ECO:0000256" key="1">
    <source>
        <dbReference type="ARBA" id="ARBA00004429"/>
    </source>
</evidence>
<evidence type="ECO:0000256" key="7">
    <source>
        <dbReference type="ARBA" id="ARBA00022989"/>
    </source>
</evidence>
<feature type="transmembrane region" description="Helical" evidence="9">
    <location>
        <begin position="474"/>
        <end position="492"/>
    </location>
</feature>
<feature type="region of interest" description="Disordered" evidence="10">
    <location>
        <begin position="1039"/>
        <end position="1065"/>
    </location>
</feature>
<feature type="transmembrane region" description="Helical" evidence="9">
    <location>
        <begin position="538"/>
        <end position="557"/>
    </location>
</feature>
<protein>
    <recommendedName>
        <fullName evidence="9">Efflux pump membrane transporter</fullName>
    </recommendedName>
</protein>